<feature type="chain" id="PRO_5018322567" description="DUF5689 domain-containing protein" evidence="1">
    <location>
        <begin position="27"/>
        <end position="689"/>
    </location>
</feature>
<reference evidence="4" key="1">
    <citation type="submission" date="2018-11" db="EMBL/GenBank/DDBJ databases">
        <title>Proposal to divide the Flavobacteriaceae and reorganize its genera based on Amino Acid Identity values calculated from whole genome sequences.</title>
        <authorList>
            <person name="Nicholson A.C."/>
            <person name="Gulvik C.A."/>
            <person name="Whitney A.M."/>
            <person name="Humrighouse B.W."/>
            <person name="Bell M."/>
            <person name="Holmes B."/>
            <person name="Steigerwalt A.B."/>
            <person name="Villarma A."/>
            <person name="Sheth M."/>
            <person name="Batra D."/>
            <person name="Pryor J."/>
            <person name="Bernardet J.-F."/>
            <person name="Hugo C."/>
            <person name="Kampfer P."/>
            <person name="Newman J.D."/>
            <person name="McQuiston J.R."/>
        </authorList>
    </citation>
    <scope>NUCLEOTIDE SEQUENCE [LARGE SCALE GENOMIC DNA]</scope>
    <source>
        <strain evidence="4">H4753</strain>
    </source>
</reference>
<evidence type="ECO:0000259" key="2">
    <source>
        <dbReference type="Pfam" id="PF18942"/>
    </source>
</evidence>
<dbReference type="PROSITE" id="PS51257">
    <property type="entry name" value="PROKAR_LIPOPROTEIN"/>
    <property type="match status" value="1"/>
</dbReference>
<feature type="signal peptide" evidence="1">
    <location>
        <begin position="1"/>
        <end position="26"/>
    </location>
</feature>
<organism evidence="3 4">
    <name type="scientific">Chryseobacterium taklimakanense</name>
    <dbReference type="NCBI Taxonomy" id="536441"/>
    <lineage>
        <taxon>Bacteria</taxon>
        <taxon>Pseudomonadati</taxon>
        <taxon>Bacteroidota</taxon>
        <taxon>Flavobacteriia</taxon>
        <taxon>Flavobacteriales</taxon>
        <taxon>Weeksellaceae</taxon>
        <taxon>Chryseobacterium group</taxon>
        <taxon>Chryseobacterium</taxon>
    </lineage>
</organism>
<name>A0A3G8WJA2_9FLAO</name>
<keyword evidence="1" id="KW-0732">Signal</keyword>
<evidence type="ECO:0000313" key="4">
    <source>
        <dbReference type="Proteomes" id="UP000282297"/>
    </source>
</evidence>
<sequence>MKFLSSYIKLLLVILSALLLTGCVHDDKYDTPDLSTYQCGDLKATKTLAELKAMPQDQTFTTDDVVEGYVSSSDETGNIYKYLYIQDKPENPTQGLVISVDAVSTYANFPQGSKVYIKLKGLAMGKYGDFIQLGAMDAANMFGRIPEKMVPTNIVKSCTEKAAIIPKVMTLAEVKPANDALVGALIQINNAEFHANTLCLQYAPEGTSADRGLTDPTHSAATTKVARNSGYATFATKTLPSGNGKFVGILSKFRTTYQFYIVRDTDLEMNGPRLDKKVAPCAADPTASKLTVAQAKALYKSATNPTLIKDNATLTAKVTANDQTGNLFKYLYVEDATGGIRININMNDLYLDKRFQVGRMLTVNLKDLYIGDKDGELQLGGLFNGNVGQVELADTYKHFFANDTPISAVTATERTISSLTTADVGKWIKIKDLQVTNADLWKNFADGTSDTNRTLEDCSGNKIILRTNGRADFGTKDEPLLANNVQMDTGKGDVYAVLQIFRGTYQLRITKLRDIDLDNPRCDGTLPPKMKFTAIFEDPFADLTKWNAVSVTGTQGWRTQTISGNTFAVMSGFQGGNFANEDWLISKNAVELTGYDKYFLSFDNDKRFAGNDIETYITENYTGNPATTNWVKLNPTLDTDEGAYGWANSGNIDLAAYAGKKIFVAFKYTSTTSAAATWEIDNVKISGAK</sequence>
<proteinExistence type="predicted"/>
<gene>
    <name evidence="3" type="ORF">EIH08_11595</name>
</gene>
<dbReference type="Proteomes" id="UP000282297">
    <property type="component" value="Chromosome"/>
</dbReference>
<dbReference type="AlphaFoldDB" id="A0A3G8WJA2"/>
<feature type="domain" description="DUF5689" evidence="2">
    <location>
        <begin position="289"/>
        <end position="515"/>
    </location>
</feature>
<protein>
    <recommendedName>
        <fullName evidence="2">DUF5689 domain-containing protein</fullName>
    </recommendedName>
</protein>
<dbReference type="InterPro" id="IPR043744">
    <property type="entry name" value="DUF5689"/>
</dbReference>
<dbReference type="Gene3D" id="2.60.120.200">
    <property type="match status" value="1"/>
</dbReference>
<dbReference type="EMBL" id="CP034171">
    <property type="protein sequence ID" value="AZI21250.1"/>
    <property type="molecule type" value="Genomic_DNA"/>
</dbReference>
<feature type="domain" description="DUF5689" evidence="2">
    <location>
        <begin position="44"/>
        <end position="266"/>
    </location>
</feature>
<dbReference type="RefSeq" id="WP_124785377.1">
    <property type="nucleotide sequence ID" value="NZ_CP034171.1"/>
</dbReference>
<accession>A0A3G8WJA2</accession>
<evidence type="ECO:0000313" key="3">
    <source>
        <dbReference type="EMBL" id="AZI21250.1"/>
    </source>
</evidence>
<dbReference type="NCBIfam" id="NF038128">
    <property type="entry name" value="choice_anch_J"/>
    <property type="match status" value="1"/>
</dbReference>
<dbReference type="Pfam" id="PF18942">
    <property type="entry name" value="DUF5689"/>
    <property type="match status" value="2"/>
</dbReference>
<evidence type="ECO:0000256" key="1">
    <source>
        <dbReference type="SAM" id="SignalP"/>
    </source>
</evidence>